<dbReference type="InterPro" id="IPR004360">
    <property type="entry name" value="Glyas_Fos-R_dOase_dom"/>
</dbReference>
<evidence type="ECO:0000313" key="3">
    <source>
        <dbReference type="Proteomes" id="UP001651050"/>
    </source>
</evidence>
<dbReference type="InterPro" id="IPR037523">
    <property type="entry name" value="VOC_core"/>
</dbReference>
<evidence type="ECO:0000259" key="1">
    <source>
        <dbReference type="PROSITE" id="PS51819"/>
    </source>
</evidence>
<dbReference type="InterPro" id="IPR029068">
    <property type="entry name" value="Glyas_Bleomycin-R_OHBP_Dase"/>
</dbReference>
<proteinExistence type="predicted"/>
<dbReference type="Proteomes" id="UP001651050">
    <property type="component" value="Unassembled WGS sequence"/>
</dbReference>
<dbReference type="PANTHER" id="PTHR36503">
    <property type="entry name" value="BLR2520 PROTEIN"/>
    <property type="match status" value="1"/>
</dbReference>
<evidence type="ECO:0000313" key="2">
    <source>
        <dbReference type="EMBL" id="MCK9793284.1"/>
    </source>
</evidence>
<dbReference type="PROSITE" id="PS51819">
    <property type="entry name" value="VOC"/>
    <property type="match status" value="1"/>
</dbReference>
<gene>
    <name evidence="2" type="ORF">M1843_05940</name>
</gene>
<sequence length="133" mass="14256">MSTFVFTVALPTTDRRRAYAFARGMGFETPGERAEDGVPEPLQVVVNDHARVMYIPTGGFGWVTAGRATAEPGTVECLLSIAVDSSEEVDDLVRTAEGAGAQVASGPEQRPWGYIGTFADPDGHLWQIICPVD</sequence>
<feature type="domain" description="VOC" evidence="1">
    <location>
        <begin position="3"/>
        <end position="131"/>
    </location>
</feature>
<dbReference type="Gene3D" id="3.10.180.10">
    <property type="entry name" value="2,3-Dihydroxybiphenyl 1,2-Dioxygenase, domain 1"/>
    <property type="match status" value="1"/>
</dbReference>
<name>A0ABT0J1K5_9MICO</name>
<dbReference type="PANTHER" id="PTHR36503:SF2">
    <property type="entry name" value="BLR2408 PROTEIN"/>
    <property type="match status" value="1"/>
</dbReference>
<protein>
    <submittedName>
        <fullName evidence="2">VOC family protein</fullName>
    </submittedName>
</protein>
<dbReference type="EMBL" id="JALQCY010000002">
    <property type="protein sequence ID" value="MCK9793284.1"/>
    <property type="molecule type" value="Genomic_DNA"/>
</dbReference>
<dbReference type="Pfam" id="PF00903">
    <property type="entry name" value="Glyoxalase"/>
    <property type="match status" value="1"/>
</dbReference>
<keyword evidence="3" id="KW-1185">Reference proteome</keyword>
<organism evidence="2 3">
    <name type="scientific">Isoptericola peretonis</name>
    <dbReference type="NCBI Taxonomy" id="2918523"/>
    <lineage>
        <taxon>Bacteria</taxon>
        <taxon>Bacillati</taxon>
        <taxon>Actinomycetota</taxon>
        <taxon>Actinomycetes</taxon>
        <taxon>Micrococcales</taxon>
        <taxon>Promicromonosporaceae</taxon>
        <taxon>Isoptericola</taxon>
    </lineage>
</organism>
<comment type="caution">
    <text evidence="2">The sequence shown here is derived from an EMBL/GenBank/DDBJ whole genome shotgun (WGS) entry which is preliminary data.</text>
</comment>
<reference evidence="2 3" key="1">
    <citation type="submission" date="2022-02" db="EMBL/GenBank/DDBJ databases">
        <title>The car tank lid bacteriome: a reservoir of bacteria with potential in bioremediation of fuel.</title>
        <authorList>
            <person name="Vidal-Verdu A."/>
            <person name="Gomez-Martinez D."/>
            <person name="Latorre-Perez A."/>
            <person name="Pereto J."/>
            <person name="Porcar M."/>
        </authorList>
    </citation>
    <scope>NUCLEOTIDE SEQUENCE [LARGE SCALE GENOMIC DNA]</scope>
    <source>
        <strain evidence="2 3">4D.3</strain>
    </source>
</reference>
<dbReference type="SUPFAM" id="SSF54593">
    <property type="entry name" value="Glyoxalase/Bleomycin resistance protein/Dihydroxybiphenyl dioxygenase"/>
    <property type="match status" value="1"/>
</dbReference>
<dbReference type="RefSeq" id="WP_416343139.1">
    <property type="nucleotide sequence ID" value="NZ_JALQCY010000002.1"/>
</dbReference>
<accession>A0ABT0J1K5</accession>